<keyword evidence="1" id="KW-0812">Transmembrane</keyword>
<name>A0A844WA30_9RHOB</name>
<evidence type="ECO:0000313" key="2">
    <source>
        <dbReference type="EMBL" id="MWB77763.1"/>
    </source>
</evidence>
<keyword evidence="1" id="KW-1133">Transmembrane helix</keyword>
<evidence type="ECO:0000313" key="3">
    <source>
        <dbReference type="Proteomes" id="UP000443843"/>
    </source>
</evidence>
<organism evidence="2 3">
    <name type="scientific">Pseudooceanicola pacificus</name>
    <dbReference type="NCBI Taxonomy" id="2676438"/>
    <lineage>
        <taxon>Bacteria</taxon>
        <taxon>Pseudomonadati</taxon>
        <taxon>Pseudomonadota</taxon>
        <taxon>Alphaproteobacteria</taxon>
        <taxon>Rhodobacterales</taxon>
        <taxon>Paracoccaceae</taxon>
        <taxon>Pseudooceanicola</taxon>
    </lineage>
</organism>
<gene>
    <name evidence="2" type="ORF">GLS40_06985</name>
</gene>
<evidence type="ECO:0008006" key="4">
    <source>
        <dbReference type="Google" id="ProtNLM"/>
    </source>
</evidence>
<dbReference type="AlphaFoldDB" id="A0A844WA30"/>
<evidence type="ECO:0000256" key="1">
    <source>
        <dbReference type="SAM" id="Phobius"/>
    </source>
</evidence>
<feature type="transmembrane region" description="Helical" evidence="1">
    <location>
        <begin position="21"/>
        <end position="43"/>
    </location>
</feature>
<dbReference type="Proteomes" id="UP000443843">
    <property type="component" value="Unassembled WGS sequence"/>
</dbReference>
<dbReference type="EMBL" id="WNXQ01000003">
    <property type="protein sequence ID" value="MWB77763.1"/>
    <property type="molecule type" value="Genomic_DNA"/>
</dbReference>
<dbReference type="RefSeq" id="WP_160382027.1">
    <property type="nucleotide sequence ID" value="NZ_WNXQ01000003.1"/>
</dbReference>
<keyword evidence="3" id="KW-1185">Reference proteome</keyword>
<sequence length="81" mass="9090">MATAHGLRTRLRRFQVRARRSLPPGVRSVLGLLLICGGILGFLPILGFWMLPLGVALLALDLGPGWKRLTTRIARPRERHR</sequence>
<comment type="caution">
    <text evidence="2">The sequence shown here is derived from an EMBL/GenBank/DDBJ whole genome shotgun (WGS) entry which is preliminary data.</text>
</comment>
<accession>A0A844WA30</accession>
<proteinExistence type="predicted"/>
<keyword evidence="1" id="KW-0472">Membrane</keyword>
<reference evidence="2 3" key="1">
    <citation type="submission" date="2019-11" db="EMBL/GenBank/DDBJ databases">
        <title>Pseudooceanicola pacifica sp. nov., isolated from deep-sea sediment of the Pacific Ocean.</title>
        <authorList>
            <person name="Lyu L."/>
        </authorList>
    </citation>
    <scope>NUCLEOTIDE SEQUENCE [LARGE SCALE GENOMIC DNA]</scope>
    <source>
        <strain evidence="2 3">216_PA32_1</strain>
    </source>
</reference>
<protein>
    <recommendedName>
        <fullName evidence="4">Transmembrane protein (PGPGW)</fullName>
    </recommendedName>
</protein>